<gene>
    <name evidence="2" type="ORF">Microterr_07110</name>
</gene>
<evidence type="ECO:0000313" key="2">
    <source>
        <dbReference type="EMBL" id="BDV30051.1"/>
    </source>
</evidence>
<keyword evidence="3" id="KW-1185">Reference proteome</keyword>
<feature type="transmembrane region" description="Helical" evidence="1">
    <location>
        <begin position="106"/>
        <end position="126"/>
    </location>
</feature>
<keyword evidence="1" id="KW-0472">Membrane</keyword>
<evidence type="ECO:0000313" key="3">
    <source>
        <dbReference type="Proteomes" id="UP001317779"/>
    </source>
</evidence>
<evidence type="ECO:0008006" key="4">
    <source>
        <dbReference type="Google" id="ProtNLM"/>
    </source>
</evidence>
<feature type="transmembrane region" description="Helical" evidence="1">
    <location>
        <begin position="383"/>
        <end position="410"/>
    </location>
</feature>
<dbReference type="Proteomes" id="UP001317779">
    <property type="component" value="Chromosome"/>
</dbReference>
<sequence>MSGLAADRPWRARRHALAELLRSAPFAWAYTVTTIGALFGSHLIARVMGDTPYATIIIGLCVIGAAVLVARRDELSPLRFMPLTLMAFLAWLLLAVFWTTNVRLTLVGWATLAAVTFLAIVVTHIRDTLQTVRATGDVLRVFLIGSLAIEVYSGILIDSPIPFLSVAGNLAEGGPIQGLFGTRTRLGLVIVIALITFLVELRTRSVRQGTAVFSVSLGVLLAVFTASPIVLVLAVIAGTATGLLWLVRRAPAQARPALQLGIGTSVVIIAVLVYVFRRPLVYWLNAEPDFLTRSRLWNALLDVSETAPIQGWGWFGTWSPSQLPFFIIDFRVGHPHTSALNAYFDVLLQAGWVGVVLFVVFCGLALARAWVSAAERRSTVYTWPALILITLLANGVVESTILTGFAWFLLVVCAARSSHVGGWRAALERDHPAVAPDLPHQD</sequence>
<feature type="transmembrane region" description="Helical" evidence="1">
    <location>
        <begin position="257"/>
        <end position="276"/>
    </location>
</feature>
<feature type="transmembrane region" description="Helical" evidence="1">
    <location>
        <begin position="82"/>
        <end position="100"/>
    </location>
</feature>
<dbReference type="EMBL" id="AP027141">
    <property type="protein sequence ID" value="BDV30051.1"/>
    <property type="molecule type" value="Genomic_DNA"/>
</dbReference>
<proteinExistence type="predicted"/>
<feature type="transmembrane region" description="Helical" evidence="1">
    <location>
        <begin position="211"/>
        <end position="237"/>
    </location>
</feature>
<dbReference type="PANTHER" id="PTHR37422:SF13">
    <property type="entry name" value="LIPOPOLYSACCHARIDE BIOSYNTHESIS PROTEIN PA4999-RELATED"/>
    <property type="match status" value="1"/>
</dbReference>
<reference evidence="2 3" key="1">
    <citation type="submission" date="2022-12" db="EMBL/GenBank/DDBJ databases">
        <title>Microbacterium terricola strain KV-448 chromosome, complete genome.</title>
        <authorList>
            <person name="Oshima T."/>
            <person name="Moriya T."/>
            <person name="Bessho Y."/>
        </authorList>
    </citation>
    <scope>NUCLEOTIDE SEQUENCE [LARGE SCALE GENOMIC DNA]</scope>
    <source>
        <strain evidence="2 3">KV-448</strain>
    </source>
</reference>
<feature type="transmembrane region" description="Helical" evidence="1">
    <location>
        <begin position="138"/>
        <end position="157"/>
    </location>
</feature>
<organism evidence="2 3">
    <name type="scientific">Microbacterium terricola</name>
    <dbReference type="NCBI Taxonomy" id="344163"/>
    <lineage>
        <taxon>Bacteria</taxon>
        <taxon>Bacillati</taxon>
        <taxon>Actinomycetota</taxon>
        <taxon>Actinomycetes</taxon>
        <taxon>Micrococcales</taxon>
        <taxon>Microbacteriaceae</taxon>
        <taxon>Microbacterium</taxon>
    </lineage>
</organism>
<feature type="transmembrane region" description="Helical" evidence="1">
    <location>
        <begin position="350"/>
        <end position="371"/>
    </location>
</feature>
<keyword evidence="1" id="KW-0812">Transmembrane</keyword>
<name>A0ABM8DWQ9_9MICO</name>
<feature type="transmembrane region" description="Helical" evidence="1">
    <location>
        <begin position="20"/>
        <end position="45"/>
    </location>
</feature>
<keyword evidence="1" id="KW-1133">Transmembrane helix</keyword>
<dbReference type="InterPro" id="IPR051533">
    <property type="entry name" value="WaaL-like"/>
</dbReference>
<dbReference type="RefSeq" id="WP_263796102.1">
    <property type="nucleotide sequence ID" value="NZ_AP027141.1"/>
</dbReference>
<feature type="transmembrane region" description="Helical" evidence="1">
    <location>
        <begin position="177"/>
        <end position="199"/>
    </location>
</feature>
<dbReference type="PANTHER" id="PTHR37422">
    <property type="entry name" value="TEICHURONIC ACID BIOSYNTHESIS PROTEIN TUAE"/>
    <property type="match status" value="1"/>
</dbReference>
<evidence type="ECO:0000256" key="1">
    <source>
        <dbReference type="SAM" id="Phobius"/>
    </source>
</evidence>
<protein>
    <recommendedName>
        <fullName evidence="4">O-antigen ligase family protein</fullName>
    </recommendedName>
</protein>
<accession>A0ABM8DWQ9</accession>
<feature type="transmembrane region" description="Helical" evidence="1">
    <location>
        <begin position="51"/>
        <end position="70"/>
    </location>
</feature>